<feature type="domain" description="Restriction endonuclease type IV Mrr" evidence="2">
    <location>
        <begin position="63"/>
        <end position="173"/>
    </location>
</feature>
<dbReference type="InterPro" id="IPR011856">
    <property type="entry name" value="tRNA_endonuc-like_dom_sf"/>
</dbReference>
<keyword evidence="1" id="KW-0812">Transmembrane</keyword>
<organism evidence="3">
    <name type="scientific">Pseudomonas syringae pv. actinidiae</name>
    <dbReference type="NCBI Taxonomy" id="103796"/>
    <lineage>
        <taxon>Bacteria</taxon>
        <taxon>Pseudomonadati</taxon>
        <taxon>Pseudomonadota</taxon>
        <taxon>Gammaproteobacteria</taxon>
        <taxon>Pseudomonadales</taxon>
        <taxon>Pseudomonadaceae</taxon>
        <taxon>Pseudomonas</taxon>
        <taxon>Pseudomonas syringae</taxon>
    </lineage>
</organism>
<dbReference type="GO" id="GO:0015666">
    <property type="term" value="F:restriction endodeoxyribonuclease activity"/>
    <property type="evidence" value="ECO:0007669"/>
    <property type="project" value="TreeGrafter"/>
</dbReference>
<dbReference type="InterPro" id="IPR052906">
    <property type="entry name" value="Type_IV_Methyl-Rstrct_Enzyme"/>
</dbReference>
<keyword evidence="1" id="KW-0472">Membrane</keyword>
<keyword evidence="3" id="KW-0614">Plasmid</keyword>
<accession>A0A2P0QG22</accession>
<evidence type="ECO:0000259" key="2">
    <source>
        <dbReference type="Pfam" id="PF04471"/>
    </source>
</evidence>
<sequence>MSNTMNIGALLAFIGVFVCLYLLAILGNTSWKARRHARKQRQAARVFDKLATISLAPQKLVYLRKIDPLVFEELILEALERRGHRVFRGNSYSGDGGVDGRVIINGKKFLIQCKRYGKHISKQHVLDFARILERKQIRGMFIHTGRTGEFSKDFHKQHPFLTIISGQRLIDLLTIVEEQKA</sequence>
<geneLocation type="plasmid" evidence="3">
    <name>pPK_RT811</name>
</geneLocation>
<proteinExistence type="predicted"/>
<evidence type="ECO:0000313" key="3">
    <source>
        <dbReference type="EMBL" id="ARO45317.1"/>
    </source>
</evidence>
<dbReference type="GO" id="GO:0003677">
    <property type="term" value="F:DNA binding"/>
    <property type="evidence" value="ECO:0007669"/>
    <property type="project" value="InterPro"/>
</dbReference>
<reference evidence="3" key="1">
    <citation type="submission" date="2016-03" db="EMBL/GenBank/DDBJ databases">
        <title>The evolution of Pseudomonas syringae pv. actinidiae in New Zealand.</title>
        <authorList>
            <person name="Taiaroa G."/>
            <person name="Poulter R.T.M."/>
            <person name="Lamont I."/>
            <person name="Stockwell P."/>
            <person name="Butler M.I."/>
        </authorList>
    </citation>
    <scope>NUCLEOTIDE SEQUENCE</scope>
    <source>
        <strain evidence="3">RT811</strain>
        <plasmid evidence="3">pPK_RT811</plasmid>
    </source>
</reference>
<dbReference type="RefSeq" id="WP_074321456.1">
    <property type="nucleotide sequence ID" value="NZ_KX009064.1"/>
</dbReference>
<dbReference type="Gene3D" id="3.40.1350.10">
    <property type="match status" value="1"/>
</dbReference>
<dbReference type="InterPro" id="IPR011335">
    <property type="entry name" value="Restrct_endonuc-II-like"/>
</dbReference>
<name>A0A2P0QG22_PSESF</name>
<protein>
    <submittedName>
        <fullName evidence="3">Putative membrane protein STY4561</fullName>
    </submittedName>
</protein>
<keyword evidence="1" id="KW-1133">Transmembrane helix</keyword>
<evidence type="ECO:0000256" key="1">
    <source>
        <dbReference type="SAM" id="Phobius"/>
    </source>
</evidence>
<dbReference type="EMBL" id="KX009064">
    <property type="protein sequence ID" value="ARO45317.1"/>
    <property type="molecule type" value="Genomic_DNA"/>
</dbReference>
<dbReference type="AlphaFoldDB" id="A0A2P0QG22"/>
<dbReference type="InterPro" id="IPR007560">
    <property type="entry name" value="Restrct_endonuc_IV_Mrr"/>
</dbReference>
<feature type="transmembrane region" description="Helical" evidence="1">
    <location>
        <begin position="6"/>
        <end position="31"/>
    </location>
</feature>
<dbReference type="PANTHER" id="PTHR30015">
    <property type="entry name" value="MRR RESTRICTION SYSTEM PROTEIN"/>
    <property type="match status" value="1"/>
</dbReference>
<dbReference type="PANTHER" id="PTHR30015:SF7">
    <property type="entry name" value="TYPE IV METHYL-DIRECTED RESTRICTION ENZYME ECOKMRR"/>
    <property type="match status" value="1"/>
</dbReference>
<dbReference type="SUPFAM" id="SSF52980">
    <property type="entry name" value="Restriction endonuclease-like"/>
    <property type="match status" value="1"/>
</dbReference>
<dbReference type="GO" id="GO:0009307">
    <property type="term" value="P:DNA restriction-modification system"/>
    <property type="evidence" value="ECO:0007669"/>
    <property type="project" value="InterPro"/>
</dbReference>
<dbReference type="Pfam" id="PF04471">
    <property type="entry name" value="Mrr_cat"/>
    <property type="match status" value="1"/>
</dbReference>